<dbReference type="Pfam" id="PF03645">
    <property type="entry name" value="Tctex-1"/>
    <property type="match status" value="1"/>
</dbReference>
<evidence type="ECO:0000313" key="4">
    <source>
        <dbReference type="RefSeq" id="XP_013398141.1"/>
    </source>
</evidence>
<name>A0A1S3IIT0_LINAN</name>
<dbReference type="Gene3D" id="3.30.1140.40">
    <property type="entry name" value="Tctex-1"/>
    <property type="match status" value="1"/>
</dbReference>
<dbReference type="RefSeq" id="XP_013398150.1">
    <property type="nucleotide sequence ID" value="XM_013542696.2"/>
</dbReference>
<evidence type="ECO:0000256" key="1">
    <source>
        <dbReference type="ARBA" id="ARBA00005361"/>
    </source>
</evidence>
<comment type="similarity">
    <text evidence="1">Belongs to the dynein light chain Tctex-type family.</text>
</comment>
<evidence type="ECO:0000313" key="12">
    <source>
        <dbReference type="RefSeq" id="XP_013398149.1"/>
    </source>
</evidence>
<dbReference type="RefSeq" id="XP_013398143.1">
    <property type="nucleotide sequence ID" value="XM_013542689.1"/>
</dbReference>
<dbReference type="GO" id="GO:0005868">
    <property type="term" value="C:cytoplasmic dynein complex"/>
    <property type="evidence" value="ECO:0007669"/>
    <property type="project" value="TreeGrafter"/>
</dbReference>
<evidence type="ECO:0000256" key="2">
    <source>
        <dbReference type="SAM" id="MobiDB-lite"/>
    </source>
</evidence>
<dbReference type="InterPro" id="IPR038586">
    <property type="entry name" value="Tctex-1-like_sf"/>
</dbReference>
<dbReference type="GO" id="GO:0007018">
    <property type="term" value="P:microtubule-based movement"/>
    <property type="evidence" value="ECO:0007669"/>
    <property type="project" value="TreeGrafter"/>
</dbReference>
<evidence type="ECO:0000313" key="7">
    <source>
        <dbReference type="RefSeq" id="XP_013398144.1"/>
    </source>
</evidence>
<evidence type="ECO:0000313" key="6">
    <source>
        <dbReference type="RefSeq" id="XP_013398143.1"/>
    </source>
</evidence>
<keyword evidence="3" id="KW-1185">Reference proteome</keyword>
<protein>
    <submittedName>
        <fullName evidence="4 5">Tctex1 domain-containing protein 2</fullName>
    </submittedName>
</protein>
<proteinExistence type="inferred from homology"/>
<dbReference type="STRING" id="7574.A0A1S3IIT0"/>
<dbReference type="Proteomes" id="UP000085678">
    <property type="component" value="Unplaced"/>
</dbReference>
<evidence type="ECO:0000313" key="11">
    <source>
        <dbReference type="RefSeq" id="XP_013398148.1"/>
    </source>
</evidence>
<dbReference type="KEGG" id="lak:106164695"/>
<dbReference type="GO" id="GO:0045505">
    <property type="term" value="F:dynein intermediate chain binding"/>
    <property type="evidence" value="ECO:0007669"/>
    <property type="project" value="TreeGrafter"/>
</dbReference>
<dbReference type="CDD" id="cd21461">
    <property type="entry name" value="DLC-like_TCTEX1D4"/>
    <property type="match status" value="1"/>
</dbReference>
<gene>
    <name evidence="4 5 6 7 8 9 10 11 12 13" type="primary">LOC106164695</name>
</gene>
<organism evidence="3 8">
    <name type="scientific">Lingula anatina</name>
    <name type="common">Brachiopod</name>
    <name type="synonym">Lingula unguis</name>
    <dbReference type="NCBI Taxonomy" id="7574"/>
    <lineage>
        <taxon>Eukaryota</taxon>
        <taxon>Metazoa</taxon>
        <taxon>Spiralia</taxon>
        <taxon>Lophotrochozoa</taxon>
        <taxon>Brachiopoda</taxon>
        <taxon>Linguliformea</taxon>
        <taxon>Lingulata</taxon>
        <taxon>Lingulida</taxon>
        <taxon>Linguloidea</taxon>
        <taxon>Lingulidae</taxon>
        <taxon>Lingula</taxon>
    </lineage>
</organism>
<dbReference type="RefSeq" id="XP_013398144.1">
    <property type="nucleotide sequence ID" value="XM_013542690.1"/>
</dbReference>
<reference evidence="4 5" key="1">
    <citation type="submission" date="2025-04" db="UniProtKB">
        <authorList>
            <consortium name="RefSeq"/>
        </authorList>
    </citation>
    <scope>IDENTIFICATION</scope>
    <source>
        <tissue evidence="4 5">Gonads</tissue>
    </source>
</reference>
<dbReference type="PANTHER" id="PTHR21255">
    <property type="entry name" value="T-COMPLEX-ASSOCIATED-TESTIS-EXPRESSED 1/ DYNEIN LIGHT CHAIN"/>
    <property type="match status" value="1"/>
</dbReference>
<dbReference type="RefSeq" id="XP_013398148.1">
    <property type="nucleotide sequence ID" value="XM_013542694.1"/>
</dbReference>
<dbReference type="RefSeq" id="XP_013398149.1">
    <property type="nucleotide sequence ID" value="XM_013542695.2"/>
</dbReference>
<evidence type="ECO:0000313" key="10">
    <source>
        <dbReference type="RefSeq" id="XP_013398147.1"/>
    </source>
</evidence>
<dbReference type="PANTHER" id="PTHR21255:SF65">
    <property type="entry name" value="TCTEX1 DOMAIN-CONTAINING PROTEIN 2"/>
    <property type="match status" value="1"/>
</dbReference>
<evidence type="ECO:0000313" key="13">
    <source>
        <dbReference type="RefSeq" id="XP_013398150.1"/>
    </source>
</evidence>
<evidence type="ECO:0000313" key="9">
    <source>
        <dbReference type="RefSeq" id="XP_013398146.1"/>
    </source>
</evidence>
<dbReference type="RefSeq" id="XP_013398142.1">
    <property type="nucleotide sequence ID" value="XM_013542688.1"/>
</dbReference>
<dbReference type="GeneID" id="106164695"/>
<dbReference type="RefSeq" id="XP_013398145.1">
    <property type="nucleotide sequence ID" value="XM_013542691.1"/>
</dbReference>
<dbReference type="AlphaFoldDB" id="A0A1S3IIT0"/>
<dbReference type="RefSeq" id="XP_013398141.1">
    <property type="nucleotide sequence ID" value="XM_013542687.2"/>
</dbReference>
<dbReference type="OrthoDB" id="10260741at2759"/>
<sequence>MSEYSRLTVENLAKIDTVPSQTHGRRQSVVTSTSHQSSELMQLRRASRFDGSGPQPGGRRLSTLSRGSLAGIHMMHRASRGDALLAARLPKNFQNTYKMTPDPGERFNASRVEKSISSLLASYLEGVQYNPITCAQLSQTLTEAVKGRVKDMNFPRYKFVCSVIVGQNTGQGLYVASRSIWDAGTDNYATAAYSNATLFAVAMVFATYFE</sequence>
<dbReference type="RefSeq" id="XP_013398147.1">
    <property type="nucleotide sequence ID" value="XM_013542693.1"/>
</dbReference>
<dbReference type="GO" id="GO:0005737">
    <property type="term" value="C:cytoplasm"/>
    <property type="evidence" value="ECO:0007669"/>
    <property type="project" value="TreeGrafter"/>
</dbReference>
<evidence type="ECO:0000313" key="8">
    <source>
        <dbReference type="RefSeq" id="XP_013398145.1"/>
    </source>
</evidence>
<accession>A0A1S3IIT0</accession>
<dbReference type="InterPro" id="IPR005334">
    <property type="entry name" value="Tctex-1-like"/>
</dbReference>
<feature type="region of interest" description="Disordered" evidence="2">
    <location>
        <begin position="19"/>
        <end position="40"/>
    </location>
</feature>
<evidence type="ECO:0000313" key="3">
    <source>
        <dbReference type="Proteomes" id="UP000085678"/>
    </source>
</evidence>
<dbReference type="RefSeq" id="XP_013398146.1">
    <property type="nucleotide sequence ID" value="XM_013542692.2"/>
</dbReference>
<feature type="compositionally biased region" description="Low complexity" evidence="2">
    <location>
        <begin position="27"/>
        <end position="38"/>
    </location>
</feature>
<evidence type="ECO:0000313" key="5">
    <source>
        <dbReference type="RefSeq" id="XP_013398142.1"/>
    </source>
</evidence>